<keyword evidence="4" id="KW-1185">Reference proteome</keyword>
<dbReference type="AlphaFoldDB" id="A0A916XNL1"/>
<evidence type="ECO:0000313" key="4">
    <source>
        <dbReference type="Proteomes" id="UP000637423"/>
    </source>
</evidence>
<proteinExistence type="predicted"/>
<protein>
    <recommendedName>
        <fullName evidence="2">Teneurin NHL domain-containing protein</fullName>
    </recommendedName>
</protein>
<gene>
    <name evidence="3" type="ORF">GCM10011396_38570</name>
</gene>
<feature type="domain" description="Teneurin NHL" evidence="2">
    <location>
        <begin position="133"/>
        <end position="320"/>
    </location>
</feature>
<name>A0A916XNL1_9BURK</name>
<dbReference type="EMBL" id="BMED01000004">
    <property type="protein sequence ID" value="GGC87599.1"/>
    <property type="molecule type" value="Genomic_DNA"/>
</dbReference>
<reference evidence="3" key="2">
    <citation type="submission" date="2020-09" db="EMBL/GenBank/DDBJ databases">
        <authorList>
            <person name="Sun Q."/>
            <person name="Zhou Y."/>
        </authorList>
    </citation>
    <scope>NUCLEOTIDE SEQUENCE</scope>
    <source>
        <strain evidence="3">CGMCC 1.10998</strain>
    </source>
</reference>
<feature type="signal peptide" evidence="1">
    <location>
        <begin position="1"/>
        <end position="27"/>
    </location>
</feature>
<dbReference type="PANTHER" id="PTHR13833">
    <property type="match status" value="1"/>
</dbReference>
<evidence type="ECO:0000256" key="1">
    <source>
        <dbReference type="SAM" id="SignalP"/>
    </source>
</evidence>
<dbReference type="SUPFAM" id="SSF101898">
    <property type="entry name" value="NHL repeat"/>
    <property type="match status" value="2"/>
</dbReference>
<sequence>MMPSSDPHRKTRPLLPLACLASALVLAACGGGGTNSNSTTGGGSTVTNGGPLIGTLPTTASQLKLLAGNIGGPGYIDGPANVARFNGASALVVDSLGNTVVWDQTNSLLRKISTSGQVSTLAGHYIQNDPFSVCTNGQGNAANFLGIDAMAAGDNGDVYVHDRGCYEDGVRKITAGGLVSTVLRLETYYPGFGNVNFSYDIYRLRGVVFDRSSGNLFVTVDNRRVDTYLLAGSTPSLNYPNGLIYQVTPAGVATVIAGKPDVTGYADGPASSALFNQPTSIVANGAGMLYVTDCQNNAIRKIDKSGIVSTFVAASTGLVQCPSQLAIDASGNVVIENSVSGIVRVSPQGQVQSTQPASLLSHLHNVNYGDAIPMAADASGNLLFGSDTSVQLLSSSGTLSTFAGLDAIVGSADGVGSQAQFQNILSLAADQAGNLYAPDNRNATIRKISPTGVVTTFAGAAGQHGWTDGTGLAARFNSPQSVAMDPAGNLFVLDFLYSTPTPPAAMQSQWLVRKITPAGAVTTTYAGPVSPRQSQLWTISIDSSGTVYVLGDYEGPLRKSQILKLTSTGQLVPYMTLSGQAYDFAVDGQGNIYATIDNALRKTTPQGVETIIAGMPNNSLVKDGTGSDAGLGYATKIVMDASGSFFLADGQNSVVRRVTPQGVVTTYLGTLGTSGNALGTAPANLSPVGLAISGTSLYIATGAAVLLTGQ</sequence>
<comment type="caution">
    <text evidence="3">The sequence shown here is derived from an EMBL/GenBank/DDBJ whole genome shotgun (WGS) entry which is preliminary data.</text>
</comment>
<organism evidence="3 4">
    <name type="scientific">Undibacterium terreum</name>
    <dbReference type="NCBI Taxonomy" id="1224302"/>
    <lineage>
        <taxon>Bacteria</taxon>
        <taxon>Pseudomonadati</taxon>
        <taxon>Pseudomonadota</taxon>
        <taxon>Betaproteobacteria</taxon>
        <taxon>Burkholderiales</taxon>
        <taxon>Oxalobacteraceae</taxon>
        <taxon>Undibacterium</taxon>
    </lineage>
</organism>
<feature type="chain" id="PRO_5036858952" description="Teneurin NHL domain-containing protein" evidence="1">
    <location>
        <begin position="28"/>
        <end position="710"/>
    </location>
</feature>
<dbReference type="InterPro" id="IPR056822">
    <property type="entry name" value="TEN_NHL"/>
</dbReference>
<dbReference type="Gene3D" id="2.120.10.30">
    <property type="entry name" value="TolB, C-terminal domain"/>
    <property type="match status" value="4"/>
</dbReference>
<evidence type="ECO:0000313" key="3">
    <source>
        <dbReference type="EMBL" id="GGC87599.1"/>
    </source>
</evidence>
<reference evidence="3" key="1">
    <citation type="journal article" date="2014" name="Int. J. Syst. Evol. Microbiol.">
        <title>Complete genome sequence of Corynebacterium casei LMG S-19264T (=DSM 44701T), isolated from a smear-ripened cheese.</title>
        <authorList>
            <consortium name="US DOE Joint Genome Institute (JGI-PGF)"/>
            <person name="Walter F."/>
            <person name="Albersmeier A."/>
            <person name="Kalinowski J."/>
            <person name="Ruckert C."/>
        </authorList>
    </citation>
    <scope>NUCLEOTIDE SEQUENCE</scope>
    <source>
        <strain evidence="3">CGMCC 1.10998</strain>
    </source>
</reference>
<evidence type="ECO:0000259" key="2">
    <source>
        <dbReference type="Pfam" id="PF25021"/>
    </source>
</evidence>
<dbReference type="Proteomes" id="UP000637423">
    <property type="component" value="Unassembled WGS sequence"/>
</dbReference>
<dbReference type="PANTHER" id="PTHR13833:SF71">
    <property type="entry name" value="NHL DOMAIN-CONTAINING PROTEIN"/>
    <property type="match status" value="1"/>
</dbReference>
<accession>A0A916XNL1</accession>
<dbReference type="Pfam" id="PF25021">
    <property type="entry name" value="TEN_NHL"/>
    <property type="match status" value="1"/>
</dbReference>
<dbReference type="InterPro" id="IPR011042">
    <property type="entry name" value="6-blade_b-propeller_TolB-like"/>
</dbReference>
<dbReference type="RefSeq" id="WP_188567754.1">
    <property type="nucleotide sequence ID" value="NZ_BMED01000004.1"/>
</dbReference>
<keyword evidence="1" id="KW-0732">Signal</keyword>